<dbReference type="EMBL" id="CP020660">
    <property type="protein sequence ID" value="ATF09813.1"/>
    <property type="molecule type" value="Genomic_DNA"/>
</dbReference>
<dbReference type="PANTHER" id="PTHR34631:SF3">
    <property type="entry name" value="ISSOD12 TRANSPOSASE TNPA_ISSOD12"/>
    <property type="match status" value="1"/>
</dbReference>
<evidence type="ECO:0000259" key="1">
    <source>
        <dbReference type="Pfam" id="PF13737"/>
    </source>
</evidence>
<organism evidence="2 3">
    <name type="scientific">Candidatus Enterovibrio altilux</name>
    <dbReference type="NCBI Taxonomy" id="1927128"/>
    <lineage>
        <taxon>Bacteria</taxon>
        <taxon>Pseudomonadati</taxon>
        <taxon>Pseudomonadota</taxon>
        <taxon>Gammaproteobacteria</taxon>
        <taxon>Vibrionales</taxon>
        <taxon>Vibrionaceae</taxon>
        <taxon>Enterovibrio</taxon>
    </lineage>
</organism>
<sequence length="72" mass="7973">MVKCVFSIPWRGVQGLINSISKFAQLSLSCLTISCISKRVKIVNVTFKTKNKGRTQHLAIDAMGLKVYNEGT</sequence>
<evidence type="ECO:0000313" key="3">
    <source>
        <dbReference type="Proteomes" id="UP000218160"/>
    </source>
</evidence>
<accession>A0A291BA05</accession>
<protein>
    <submittedName>
        <fullName evidence="2">Mobile element protein</fullName>
    </submittedName>
</protein>
<gene>
    <name evidence="2" type="ORF">BTN50_1333</name>
</gene>
<dbReference type="Proteomes" id="UP000218160">
    <property type="component" value="Chromosome 1"/>
</dbReference>
<dbReference type="InterPro" id="IPR053172">
    <property type="entry name" value="Tn903_transposase"/>
</dbReference>
<reference evidence="3" key="1">
    <citation type="submission" date="2017-04" db="EMBL/GenBank/DDBJ databases">
        <title>Genome evolution of the luminous symbionts of deep sea anglerfish.</title>
        <authorList>
            <person name="Hendry T.A."/>
        </authorList>
    </citation>
    <scope>NUCLEOTIDE SEQUENCE [LARGE SCALE GENOMIC DNA]</scope>
</reference>
<dbReference type="PANTHER" id="PTHR34631">
    <property type="match status" value="1"/>
</dbReference>
<keyword evidence="3" id="KW-1185">Reference proteome</keyword>
<dbReference type="PROSITE" id="PS51257">
    <property type="entry name" value="PROKAR_LIPOPROTEIN"/>
    <property type="match status" value="1"/>
</dbReference>
<name>A0A291BA05_9GAMM</name>
<dbReference type="AlphaFoldDB" id="A0A291BA05"/>
<dbReference type="Pfam" id="PF13737">
    <property type="entry name" value="DDE_Tnp_1_5"/>
    <property type="match status" value="1"/>
</dbReference>
<proteinExistence type="predicted"/>
<dbReference type="KEGG" id="elux:BTN50_1333"/>
<feature type="domain" description="Transposase DDE" evidence="1">
    <location>
        <begin position="1"/>
        <end position="70"/>
    </location>
</feature>
<evidence type="ECO:0000313" key="2">
    <source>
        <dbReference type="EMBL" id="ATF09813.1"/>
    </source>
</evidence>
<dbReference type="InterPro" id="IPR025668">
    <property type="entry name" value="Tnp_DDE_dom"/>
</dbReference>